<evidence type="ECO:0000313" key="1">
    <source>
        <dbReference type="EMBL" id="RLK61082.1"/>
    </source>
</evidence>
<dbReference type="AlphaFoldDB" id="A0A421B973"/>
<dbReference type="GO" id="GO:0016787">
    <property type="term" value="F:hydrolase activity"/>
    <property type="evidence" value="ECO:0007669"/>
    <property type="project" value="UniProtKB-KW"/>
</dbReference>
<dbReference type="InterPro" id="IPR052898">
    <property type="entry name" value="ACAD10-like"/>
</dbReference>
<dbReference type="RefSeq" id="WP_121389802.1">
    <property type="nucleotide sequence ID" value="NZ_RCDD01000001.1"/>
</dbReference>
<dbReference type="Pfam" id="PF00702">
    <property type="entry name" value="Hydrolase"/>
    <property type="match status" value="1"/>
</dbReference>
<keyword evidence="1" id="KW-0378">Hydrolase</keyword>
<dbReference type="Gene3D" id="3.40.50.1000">
    <property type="entry name" value="HAD superfamily/HAD-like"/>
    <property type="match status" value="1"/>
</dbReference>
<dbReference type="OrthoDB" id="9795007at2"/>
<dbReference type="InterPro" id="IPR006439">
    <property type="entry name" value="HAD-SF_hydro_IA"/>
</dbReference>
<comment type="caution">
    <text evidence="1">The sequence shown here is derived from an EMBL/GenBank/DDBJ whole genome shotgun (WGS) entry which is preliminary data.</text>
</comment>
<dbReference type="InterPro" id="IPR023214">
    <property type="entry name" value="HAD_sf"/>
</dbReference>
<dbReference type="Proteomes" id="UP000282454">
    <property type="component" value="Unassembled WGS sequence"/>
</dbReference>
<organism evidence="1 2">
    <name type="scientific">Actinokineospora cianjurensis</name>
    <dbReference type="NCBI Taxonomy" id="585224"/>
    <lineage>
        <taxon>Bacteria</taxon>
        <taxon>Bacillati</taxon>
        <taxon>Actinomycetota</taxon>
        <taxon>Actinomycetes</taxon>
        <taxon>Pseudonocardiales</taxon>
        <taxon>Pseudonocardiaceae</taxon>
        <taxon>Actinokineospora</taxon>
    </lineage>
</organism>
<accession>A0A421B973</accession>
<dbReference type="PANTHER" id="PTHR47829:SF1">
    <property type="entry name" value="HAD FAMILY PHOSPHATASE"/>
    <property type="match status" value="1"/>
</dbReference>
<protein>
    <submittedName>
        <fullName evidence="1">HAD superfamily hydrolase (TIGR01509 family)</fullName>
    </submittedName>
</protein>
<name>A0A421B973_9PSEU</name>
<dbReference type="NCBIfam" id="TIGR01509">
    <property type="entry name" value="HAD-SF-IA-v3"/>
    <property type="match status" value="1"/>
</dbReference>
<reference evidence="1 2" key="1">
    <citation type="submission" date="2018-10" db="EMBL/GenBank/DDBJ databases">
        <title>Genomic Encyclopedia of Archaeal and Bacterial Type Strains, Phase II (KMG-II): from individual species to whole genera.</title>
        <authorList>
            <person name="Goeker M."/>
        </authorList>
    </citation>
    <scope>NUCLEOTIDE SEQUENCE [LARGE SCALE GENOMIC DNA]</scope>
    <source>
        <strain evidence="1 2">DSM 45657</strain>
    </source>
</reference>
<evidence type="ECO:0000313" key="2">
    <source>
        <dbReference type="Proteomes" id="UP000282454"/>
    </source>
</evidence>
<gene>
    <name evidence="1" type="ORF">CLV68_1597</name>
</gene>
<dbReference type="PANTHER" id="PTHR47829">
    <property type="entry name" value="HYDROLASE, PUTATIVE (AFU_ORTHOLOGUE AFUA_1G12880)-RELATED"/>
    <property type="match status" value="1"/>
</dbReference>
<dbReference type="SUPFAM" id="SSF56784">
    <property type="entry name" value="HAD-like"/>
    <property type="match status" value="1"/>
</dbReference>
<dbReference type="EMBL" id="RCDD01000001">
    <property type="protein sequence ID" value="RLK61082.1"/>
    <property type="molecule type" value="Genomic_DNA"/>
</dbReference>
<sequence>MKALVVDYAGVFTDDGMPEVVAKVHARGIKTALLSNADTVPAGLPDVFDAVVVSGAVGVAKPDEAIYRHVAALLGVEPGDCVFVDDVARYVRGAVRVGMVGVHHRDLESTVDELTVLFGLAAAADQFEAQDGGGGGDVE</sequence>
<keyword evidence="2" id="KW-1185">Reference proteome</keyword>
<dbReference type="InterPro" id="IPR036412">
    <property type="entry name" value="HAD-like_sf"/>
</dbReference>
<proteinExistence type="predicted"/>